<reference evidence="2 3" key="1">
    <citation type="submission" date="2020-07" db="EMBL/GenBank/DDBJ databases">
        <title>Sequencing the genomes of 1000 actinobacteria strains.</title>
        <authorList>
            <person name="Klenk H.-P."/>
        </authorList>
    </citation>
    <scope>NUCLEOTIDE SEQUENCE [LARGE SCALE GENOMIC DNA]</scope>
    <source>
        <strain evidence="2 3">DSM 44065</strain>
    </source>
</reference>
<gene>
    <name evidence="2" type="ORF">HNR68_004897</name>
</gene>
<accession>A0A853AUD5</accession>
<sequence length="95" mass="10104">MSQYGYDDGMLVQVISATDTALGQMRNLNSAVQGIGGQLPTVNNSTSGMKLAQLLGEWSTDYNRIVGELENLNAKAQALLQTNRNVETETGGAAQ</sequence>
<dbReference type="AlphaFoldDB" id="A0A853AUD5"/>
<evidence type="ECO:0000313" key="3">
    <source>
        <dbReference type="Proteomes" id="UP000587002"/>
    </source>
</evidence>
<organism evidence="2 3">
    <name type="scientific">Saccharopolyspora hordei</name>
    <dbReference type="NCBI Taxonomy" id="1838"/>
    <lineage>
        <taxon>Bacteria</taxon>
        <taxon>Bacillati</taxon>
        <taxon>Actinomycetota</taxon>
        <taxon>Actinomycetes</taxon>
        <taxon>Pseudonocardiales</taxon>
        <taxon>Pseudonocardiaceae</taxon>
        <taxon>Saccharopolyspora</taxon>
    </lineage>
</organism>
<keyword evidence="1" id="KW-0175">Coiled coil</keyword>
<keyword evidence="3" id="KW-1185">Reference proteome</keyword>
<dbReference type="RefSeq" id="WP_179724064.1">
    <property type="nucleotide sequence ID" value="NZ_BAABFH010000001.1"/>
</dbReference>
<dbReference type="EMBL" id="JACCFJ010000001">
    <property type="protein sequence ID" value="NYI86267.1"/>
    <property type="molecule type" value="Genomic_DNA"/>
</dbReference>
<protein>
    <recommendedName>
        <fullName evidence="4">Proteins of 100 residues with WXG</fullName>
    </recommendedName>
</protein>
<proteinExistence type="predicted"/>
<evidence type="ECO:0000313" key="2">
    <source>
        <dbReference type="EMBL" id="NYI86267.1"/>
    </source>
</evidence>
<feature type="coiled-coil region" evidence="1">
    <location>
        <begin position="62"/>
        <end position="89"/>
    </location>
</feature>
<dbReference type="Proteomes" id="UP000587002">
    <property type="component" value="Unassembled WGS sequence"/>
</dbReference>
<comment type="caution">
    <text evidence="2">The sequence shown here is derived from an EMBL/GenBank/DDBJ whole genome shotgun (WGS) entry which is preliminary data.</text>
</comment>
<name>A0A853AUD5_9PSEU</name>
<evidence type="ECO:0000256" key="1">
    <source>
        <dbReference type="SAM" id="Coils"/>
    </source>
</evidence>
<evidence type="ECO:0008006" key="4">
    <source>
        <dbReference type="Google" id="ProtNLM"/>
    </source>
</evidence>